<dbReference type="EMBL" id="BAAAHD010000021">
    <property type="protein sequence ID" value="GAA0560176.1"/>
    <property type="molecule type" value="Genomic_DNA"/>
</dbReference>
<gene>
    <name evidence="2" type="ORF">GCM10009546_22910</name>
</gene>
<evidence type="ECO:0000313" key="2">
    <source>
        <dbReference type="EMBL" id="GAA0560176.1"/>
    </source>
</evidence>
<dbReference type="Proteomes" id="UP001501427">
    <property type="component" value="Unassembled WGS sequence"/>
</dbReference>
<comment type="caution">
    <text evidence="2">The sequence shown here is derived from an EMBL/GenBank/DDBJ whole genome shotgun (WGS) entry which is preliminary data.</text>
</comment>
<name>A0ABP3P979_9ACTN</name>
<evidence type="ECO:0000313" key="3">
    <source>
        <dbReference type="Proteomes" id="UP001501427"/>
    </source>
</evidence>
<feature type="region of interest" description="Disordered" evidence="1">
    <location>
        <begin position="1"/>
        <end position="63"/>
    </location>
</feature>
<keyword evidence="3" id="KW-1185">Reference proteome</keyword>
<accession>A0ABP3P979</accession>
<evidence type="ECO:0000256" key="1">
    <source>
        <dbReference type="SAM" id="MobiDB-lite"/>
    </source>
</evidence>
<protein>
    <submittedName>
        <fullName evidence="2">Uncharacterized protein</fullName>
    </submittedName>
</protein>
<reference evidence="3" key="1">
    <citation type="journal article" date="2019" name="Int. J. Syst. Evol. Microbiol.">
        <title>The Global Catalogue of Microorganisms (GCM) 10K type strain sequencing project: providing services to taxonomists for standard genome sequencing and annotation.</title>
        <authorList>
            <consortium name="The Broad Institute Genomics Platform"/>
            <consortium name="The Broad Institute Genome Sequencing Center for Infectious Disease"/>
            <person name="Wu L."/>
            <person name="Ma J."/>
        </authorList>
    </citation>
    <scope>NUCLEOTIDE SEQUENCE [LARGE SCALE GENOMIC DNA]</scope>
    <source>
        <strain evidence="3">JCM 10667</strain>
    </source>
</reference>
<organism evidence="2 3">
    <name type="scientific">Actinomadura livida</name>
    <dbReference type="NCBI Taxonomy" id="79909"/>
    <lineage>
        <taxon>Bacteria</taxon>
        <taxon>Bacillati</taxon>
        <taxon>Actinomycetota</taxon>
        <taxon>Actinomycetes</taxon>
        <taxon>Streptosporangiales</taxon>
        <taxon>Thermomonosporaceae</taxon>
        <taxon>Actinomadura</taxon>
    </lineage>
</organism>
<proteinExistence type="predicted"/>
<sequence length="63" mass="6667">MPAGRVQEGGPRVSRTRRRPAGGPEGLAAPGRTPRGRPARRPGTVRALRAVHPGPLHTNRSVC</sequence>